<proteinExistence type="predicted"/>
<organism evidence="1 2">
    <name type="scientific">Stephania yunnanensis</name>
    <dbReference type="NCBI Taxonomy" id="152371"/>
    <lineage>
        <taxon>Eukaryota</taxon>
        <taxon>Viridiplantae</taxon>
        <taxon>Streptophyta</taxon>
        <taxon>Embryophyta</taxon>
        <taxon>Tracheophyta</taxon>
        <taxon>Spermatophyta</taxon>
        <taxon>Magnoliopsida</taxon>
        <taxon>Ranunculales</taxon>
        <taxon>Menispermaceae</taxon>
        <taxon>Menispermoideae</taxon>
        <taxon>Cissampelideae</taxon>
        <taxon>Stephania</taxon>
    </lineage>
</organism>
<dbReference type="AlphaFoldDB" id="A0AAP0PQC5"/>
<accession>A0AAP0PQC5</accession>
<protein>
    <submittedName>
        <fullName evidence="1">Uncharacterized protein</fullName>
    </submittedName>
</protein>
<comment type="caution">
    <text evidence="1">The sequence shown here is derived from an EMBL/GenBank/DDBJ whole genome shotgun (WGS) entry which is preliminary data.</text>
</comment>
<name>A0AAP0PQC5_9MAGN</name>
<sequence>MRSLQTKRLFVLKLGPSLGPGKVLLPVTHPGQGLPLELEQEMFGEENLWASDRGLALKMTRNILKRINGHVRYIREPSQCYFLIDTEFKIDQK</sequence>
<evidence type="ECO:0000313" key="1">
    <source>
        <dbReference type="EMBL" id="KAK9150819.1"/>
    </source>
</evidence>
<gene>
    <name evidence="1" type="ORF">Syun_009128</name>
</gene>
<reference evidence="1 2" key="1">
    <citation type="submission" date="2024-01" db="EMBL/GenBank/DDBJ databases">
        <title>Genome assemblies of Stephania.</title>
        <authorList>
            <person name="Yang L."/>
        </authorList>
    </citation>
    <scope>NUCLEOTIDE SEQUENCE [LARGE SCALE GENOMIC DNA]</scope>
    <source>
        <strain evidence="1">YNDBR</strain>
        <tissue evidence="1">Leaf</tissue>
    </source>
</reference>
<keyword evidence="2" id="KW-1185">Reference proteome</keyword>
<dbReference type="EMBL" id="JBBNAF010000004">
    <property type="protein sequence ID" value="KAK9150819.1"/>
    <property type="molecule type" value="Genomic_DNA"/>
</dbReference>
<dbReference type="Proteomes" id="UP001420932">
    <property type="component" value="Unassembled WGS sequence"/>
</dbReference>
<evidence type="ECO:0000313" key="2">
    <source>
        <dbReference type="Proteomes" id="UP001420932"/>
    </source>
</evidence>